<reference evidence="1" key="1">
    <citation type="submission" date="2017-02" db="UniProtKB">
        <authorList>
            <consortium name="WormBaseParasite"/>
        </authorList>
    </citation>
    <scope>IDENTIFICATION</scope>
</reference>
<dbReference type="WBParaSite" id="BTMF_0000328401-mRNA-1">
    <property type="protein sequence ID" value="BTMF_0000328401-mRNA-1"/>
    <property type="gene ID" value="BTMF_0000328401"/>
</dbReference>
<organism evidence="1">
    <name type="scientific">Brugia timori</name>
    <dbReference type="NCBI Taxonomy" id="42155"/>
    <lineage>
        <taxon>Eukaryota</taxon>
        <taxon>Metazoa</taxon>
        <taxon>Ecdysozoa</taxon>
        <taxon>Nematoda</taxon>
        <taxon>Chromadorea</taxon>
        <taxon>Rhabditida</taxon>
        <taxon>Spirurina</taxon>
        <taxon>Spiruromorpha</taxon>
        <taxon>Filarioidea</taxon>
        <taxon>Onchocercidae</taxon>
        <taxon>Brugia</taxon>
    </lineage>
</organism>
<evidence type="ECO:0000313" key="1">
    <source>
        <dbReference type="WBParaSite" id="BTMF_0000328401-mRNA-1"/>
    </source>
</evidence>
<dbReference type="AlphaFoldDB" id="A0A0R3QAB5"/>
<name>A0A0R3QAB5_9BILA</name>
<proteinExistence type="predicted"/>
<protein>
    <submittedName>
        <fullName evidence="1">Secreted protein</fullName>
    </submittedName>
</protein>
<accession>A0A0R3QAB5</accession>
<sequence length="71" mass="7816">MILVSDVTVTAIVLLVYSFYRSINAMFFSSPSFLVSLLQIHRAYGLVSITSTSQSVVASMPTSLEIFNSYT</sequence>